<comment type="caution">
    <text evidence="4">The sequence shown here is derived from an EMBL/GenBank/DDBJ whole genome shotgun (WGS) entry which is preliminary data.</text>
</comment>
<keyword evidence="1 2" id="KW-0732">Signal</keyword>
<feature type="chain" id="PRO_5015506221" evidence="2">
    <location>
        <begin position="19"/>
        <end position="152"/>
    </location>
</feature>
<keyword evidence="5" id="KW-1185">Reference proteome</keyword>
<dbReference type="PANTHER" id="PTHR36504">
    <property type="entry name" value="LIPOPOLYSACCHARIDE EXPORT SYSTEM PROTEIN LPTA"/>
    <property type="match status" value="1"/>
</dbReference>
<evidence type="ECO:0000259" key="3">
    <source>
        <dbReference type="Pfam" id="PF03968"/>
    </source>
</evidence>
<protein>
    <submittedName>
        <fullName evidence="4">Lipopolysaccharide export system protein LptA</fullName>
    </submittedName>
</protein>
<dbReference type="GO" id="GO:0017089">
    <property type="term" value="F:glycolipid transfer activity"/>
    <property type="evidence" value="ECO:0007669"/>
    <property type="project" value="TreeGrafter"/>
</dbReference>
<sequence length="152" mass="15162">MRPFVLILALVVGAPALSQVPFGGGAQDVGAPVEVTADSLSVARNGGSAVFEGGVVIGQGEIRLSAARVEVAYDGENRRIARLDATGGVTLVSGPDAAEARSASYDVDAGVVVLTGDVLLSQGETAISADSATVNLATGEAQAEGNVRTVLQ</sequence>
<dbReference type="InterPro" id="IPR052037">
    <property type="entry name" value="LPS_export_LptA"/>
</dbReference>
<reference evidence="4 5" key="1">
    <citation type="submission" date="2018-03" db="EMBL/GenBank/DDBJ databases">
        <title>Genomic Encyclopedia of Archaeal and Bacterial Type Strains, Phase II (KMG-II): from individual species to whole genera.</title>
        <authorList>
            <person name="Goeker M."/>
        </authorList>
    </citation>
    <scope>NUCLEOTIDE SEQUENCE [LARGE SCALE GENOMIC DNA]</scope>
    <source>
        <strain evidence="4 5">DSM 29318</strain>
    </source>
</reference>
<dbReference type="EMBL" id="PVTT01000002">
    <property type="protein sequence ID" value="PRY93004.1"/>
    <property type="molecule type" value="Genomic_DNA"/>
</dbReference>
<dbReference type="Proteomes" id="UP000238801">
    <property type="component" value="Unassembled WGS sequence"/>
</dbReference>
<dbReference type="Pfam" id="PF03968">
    <property type="entry name" value="LptD_N"/>
    <property type="match status" value="1"/>
</dbReference>
<proteinExistence type="predicted"/>
<dbReference type="GO" id="GO:0015920">
    <property type="term" value="P:lipopolysaccharide transport"/>
    <property type="evidence" value="ECO:0007669"/>
    <property type="project" value="TreeGrafter"/>
</dbReference>
<evidence type="ECO:0000256" key="1">
    <source>
        <dbReference type="ARBA" id="ARBA00022729"/>
    </source>
</evidence>
<organism evidence="4 5">
    <name type="scientific">Hasllibacter halocynthiae</name>
    <dbReference type="NCBI Taxonomy" id="595589"/>
    <lineage>
        <taxon>Bacteria</taxon>
        <taxon>Pseudomonadati</taxon>
        <taxon>Pseudomonadota</taxon>
        <taxon>Alphaproteobacteria</taxon>
        <taxon>Rhodobacterales</taxon>
        <taxon>Roseobacteraceae</taxon>
        <taxon>Hasllibacter</taxon>
    </lineage>
</organism>
<accession>A0A2T0X2C0</accession>
<feature type="signal peptide" evidence="2">
    <location>
        <begin position="1"/>
        <end position="18"/>
    </location>
</feature>
<dbReference type="Gene3D" id="2.60.450.10">
    <property type="entry name" value="Lipopolysaccharide (LPS) transport protein A like domain"/>
    <property type="match status" value="1"/>
</dbReference>
<evidence type="ECO:0000313" key="4">
    <source>
        <dbReference type="EMBL" id="PRY93004.1"/>
    </source>
</evidence>
<dbReference type="PANTHER" id="PTHR36504:SF1">
    <property type="entry name" value="LIPOPOLYSACCHARIDE EXPORT SYSTEM PROTEIN LPTA"/>
    <property type="match status" value="1"/>
</dbReference>
<dbReference type="AlphaFoldDB" id="A0A2T0X2C0"/>
<dbReference type="GO" id="GO:0030288">
    <property type="term" value="C:outer membrane-bounded periplasmic space"/>
    <property type="evidence" value="ECO:0007669"/>
    <property type="project" value="TreeGrafter"/>
</dbReference>
<evidence type="ECO:0000313" key="5">
    <source>
        <dbReference type="Proteomes" id="UP000238801"/>
    </source>
</evidence>
<feature type="domain" description="Organic solvent tolerance-like N-terminal" evidence="3">
    <location>
        <begin position="34"/>
        <end position="139"/>
    </location>
</feature>
<dbReference type="RefSeq" id="WP_106160641.1">
    <property type="nucleotide sequence ID" value="NZ_PVTT01000002.1"/>
</dbReference>
<dbReference type="InterPro" id="IPR005653">
    <property type="entry name" value="OstA-like_N"/>
</dbReference>
<evidence type="ECO:0000256" key="2">
    <source>
        <dbReference type="SAM" id="SignalP"/>
    </source>
</evidence>
<name>A0A2T0X2C0_9RHOB</name>
<gene>
    <name evidence="4" type="ORF">BCF33_1869</name>
</gene>
<dbReference type="GO" id="GO:0009279">
    <property type="term" value="C:cell outer membrane"/>
    <property type="evidence" value="ECO:0007669"/>
    <property type="project" value="TreeGrafter"/>
</dbReference>
<dbReference type="OrthoDB" id="9811926at2"/>